<dbReference type="GO" id="GO:0010038">
    <property type="term" value="P:response to metal ion"/>
    <property type="evidence" value="ECO:0007669"/>
    <property type="project" value="InterPro"/>
</dbReference>
<dbReference type="STRING" id="246191.SAMN05660337_2132"/>
<protein>
    <submittedName>
        <fullName evidence="2">Divalent cation tolerance protein</fullName>
    </submittedName>
</protein>
<reference evidence="3" key="1">
    <citation type="submission" date="2016-10" db="EMBL/GenBank/DDBJ databases">
        <authorList>
            <person name="Varghese N."/>
            <person name="Submissions S."/>
        </authorList>
    </citation>
    <scope>NUCLEOTIDE SEQUENCE [LARGE SCALE GENOMIC DNA]</scope>
    <source>
        <strain evidence="3">DSM 16995</strain>
    </source>
</reference>
<dbReference type="Proteomes" id="UP000199053">
    <property type="component" value="Unassembled WGS sequence"/>
</dbReference>
<proteinExistence type="inferred from homology"/>
<evidence type="ECO:0000313" key="2">
    <source>
        <dbReference type="EMBL" id="SDL11472.1"/>
    </source>
</evidence>
<accession>A0A1G9HF27</accession>
<evidence type="ECO:0000256" key="1">
    <source>
        <dbReference type="ARBA" id="ARBA00010169"/>
    </source>
</evidence>
<dbReference type="AlphaFoldDB" id="A0A1G9HF27"/>
<dbReference type="GO" id="GO:0005507">
    <property type="term" value="F:copper ion binding"/>
    <property type="evidence" value="ECO:0007669"/>
    <property type="project" value="TreeGrafter"/>
</dbReference>
<dbReference type="EMBL" id="FNGA01000003">
    <property type="protein sequence ID" value="SDL11472.1"/>
    <property type="molecule type" value="Genomic_DNA"/>
</dbReference>
<dbReference type="PANTHER" id="PTHR23419">
    <property type="entry name" value="DIVALENT CATION TOLERANCE CUTA-RELATED"/>
    <property type="match status" value="1"/>
</dbReference>
<dbReference type="PANTHER" id="PTHR23419:SF8">
    <property type="entry name" value="FI09726P"/>
    <property type="match status" value="1"/>
</dbReference>
<dbReference type="InterPro" id="IPR015867">
    <property type="entry name" value="N-reg_PII/ATP_PRibTrfase_C"/>
</dbReference>
<keyword evidence="3" id="KW-1185">Reference proteome</keyword>
<dbReference type="InterPro" id="IPR011322">
    <property type="entry name" value="N-reg_PII-like_a/b"/>
</dbReference>
<dbReference type="Gene3D" id="3.30.70.120">
    <property type="match status" value="1"/>
</dbReference>
<sequence>MKNDLHITLVYITVGDVEEAREIGSELLMRHLAACVNIFDKMESMYWWEGRLESSSEAVLLAKTIPSLVEKLTETVKNLHSYDCPCIVAVESKEGNSEFFEWINSHTS</sequence>
<dbReference type="SUPFAM" id="SSF54913">
    <property type="entry name" value="GlnB-like"/>
    <property type="match status" value="1"/>
</dbReference>
<name>A0A1G9HF27_9BACT</name>
<comment type="similarity">
    <text evidence="1">Belongs to the CutA family.</text>
</comment>
<dbReference type="RefSeq" id="WP_244512248.1">
    <property type="nucleotide sequence ID" value="NZ_FNGA01000003.1"/>
</dbReference>
<evidence type="ECO:0000313" key="3">
    <source>
        <dbReference type="Proteomes" id="UP000199053"/>
    </source>
</evidence>
<dbReference type="InterPro" id="IPR004323">
    <property type="entry name" value="Ion_tolerance_CutA"/>
</dbReference>
<organism evidence="2 3">
    <name type="scientific">Maridesulfovibrio ferrireducens</name>
    <dbReference type="NCBI Taxonomy" id="246191"/>
    <lineage>
        <taxon>Bacteria</taxon>
        <taxon>Pseudomonadati</taxon>
        <taxon>Thermodesulfobacteriota</taxon>
        <taxon>Desulfovibrionia</taxon>
        <taxon>Desulfovibrionales</taxon>
        <taxon>Desulfovibrionaceae</taxon>
        <taxon>Maridesulfovibrio</taxon>
    </lineage>
</organism>
<dbReference type="Pfam" id="PF03091">
    <property type="entry name" value="CutA1"/>
    <property type="match status" value="1"/>
</dbReference>
<gene>
    <name evidence="2" type="ORF">SAMN05660337_2132</name>
</gene>